<feature type="domain" description="Myb-like" evidence="2">
    <location>
        <begin position="9"/>
        <end position="58"/>
    </location>
</feature>
<dbReference type="Pfam" id="PF00249">
    <property type="entry name" value="Myb_DNA-binding"/>
    <property type="match status" value="1"/>
</dbReference>
<dbReference type="Proteomes" id="UP000187209">
    <property type="component" value="Unassembled WGS sequence"/>
</dbReference>
<dbReference type="OrthoDB" id="300907at2759"/>
<evidence type="ECO:0000259" key="3">
    <source>
        <dbReference type="PROSITE" id="PS51294"/>
    </source>
</evidence>
<name>A0A1R2B0M2_9CILI</name>
<dbReference type="InterPro" id="IPR017930">
    <property type="entry name" value="Myb_dom"/>
</dbReference>
<proteinExistence type="predicted"/>
<dbReference type="PROSITE" id="PS50090">
    <property type="entry name" value="MYB_LIKE"/>
    <property type="match status" value="1"/>
</dbReference>
<reference evidence="4 5" key="1">
    <citation type="submission" date="2016-11" db="EMBL/GenBank/DDBJ databases">
        <title>The macronuclear genome of Stentor coeruleus: a giant cell with tiny introns.</title>
        <authorList>
            <person name="Slabodnick M."/>
            <person name="Ruby J.G."/>
            <person name="Reiff S.B."/>
            <person name="Swart E.C."/>
            <person name="Gosai S."/>
            <person name="Prabakaran S."/>
            <person name="Witkowska E."/>
            <person name="Larue G.E."/>
            <person name="Fisher S."/>
            <person name="Freeman R.M."/>
            <person name="Gunawardena J."/>
            <person name="Chu W."/>
            <person name="Stover N.A."/>
            <person name="Gregory B.D."/>
            <person name="Nowacki M."/>
            <person name="Derisi J."/>
            <person name="Roy S.W."/>
            <person name="Marshall W.F."/>
            <person name="Sood P."/>
        </authorList>
    </citation>
    <scope>NUCLEOTIDE SEQUENCE [LARGE SCALE GENOMIC DNA]</scope>
    <source>
        <strain evidence="4">WM001</strain>
    </source>
</reference>
<evidence type="ECO:0000259" key="2">
    <source>
        <dbReference type="PROSITE" id="PS50090"/>
    </source>
</evidence>
<protein>
    <submittedName>
        <fullName evidence="4">Uncharacterized protein</fullName>
    </submittedName>
</protein>
<evidence type="ECO:0000313" key="5">
    <source>
        <dbReference type="Proteomes" id="UP000187209"/>
    </source>
</evidence>
<feature type="region of interest" description="Disordered" evidence="1">
    <location>
        <begin position="1"/>
        <end position="25"/>
    </location>
</feature>
<accession>A0A1R2B0M2</accession>
<sequence>MKAKNHKERVGKNTGPWTPSEHSRFEAARKTCKRWKDVAKYIGTRSSSQCRSHHQKMELQKKRGKKFRVTCFEMLEKASQANDFDIIAETGFNPLQYVAFFSMF</sequence>
<evidence type="ECO:0000313" key="4">
    <source>
        <dbReference type="EMBL" id="OMJ70343.1"/>
    </source>
</evidence>
<dbReference type="InterPro" id="IPR001005">
    <property type="entry name" value="SANT/Myb"/>
</dbReference>
<dbReference type="SUPFAM" id="SSF46689">
    <property type="entry name" value="Homeodomain-like"/>
    <property type="match status" value="1"/>
</dbReference>
<dbReference type="CDD" id="cd00167">
    <property type="entry name" value="SANT"/>
    <property type="match status" value="1"/>
</dbReference>
<gene>
    <name evidence="4" type="ORF">SteCoe_31697</name>
</gene>
<dbReference type="PROSITE" id="PS51294">
    <property type="entry name" value="HTH_MYB"/>
    <property type="match status" value="1"/>
</dbReference>
<evidence type="ECO:0000256" key="1">
    <source>
        <dbReference type="SAM" id="MobiDB-lite"/>
    </source>
</evidence>
<dbReference type="SMART" id="SM00717">
    <property type="entry name" value="SANT"/>
    <property type="match status" value="1"/>
</dbReference>
<dbReference type="AlphaFoldDB" id="A0A1R2B0M2"/>
<feature type="domain" description="HTH myb-type" evidence="3">
    <location>
        <begin position="9"/>
        <end position="62"/>
    </location>
</feature>
<comment type="caution">
    <text evidence="4">The sequence shown here is derived from an EMBL/GenBank/DDBJ whole genome shotgun (WGS) entry which is preliminary data.</text>
</comment>
<organism evidence="4 5">
    <name type="scientific">Stentor coeruleus</name>
    <dbReference type="NCBI Taxonomy" id="5963"/>
    <lineage>
        <taxon>Eukaryota</taxon>
        <taxon>Sar</taxon>
        <taxon>Alveolata</taxon>
        <taxon>Ciliophora</taxon>
        <taxon>Postciliodesmatophora</taxon>
        <taxon>Heterotrichea</taxon>
        <taxon>Heterotrichida</taxon>
        <taxon>Stentoridae</taxon>
        <taxon>Stentor</taxon>
    </lineage>
</organism>
<dbReference type="EMBL" id="MPUH01001097">
    <property type="protein sequence ID" value="OMJ70343.1"/>
    <property type="molecule type" value="Genomic_DNA"/>
</dbReference>
<dbReference type="InterPro" id="IPR009057">
    <property type="entry name" value="Homeodomain-like_sf"/>
</dbReference>
<dbReference type="Gene3D" id="1.10.10.60">
    <property type="entry name" value="Homeodomain-like"/>
    <property type="match status" value="1"/>
</dbReference>
<keyword evidence="5" id="KW-1185">Reference proteome</keyword>